<evidence type="ECO:0008006" key="3">
    <source>
        <dbReference type="Google" id="ProtNLM"/>
    </source>
</evidence>
<name>A0A371BCK2_9BRAD</name>
<dbReference type="OrthoDB" id="267336at2"/>
<dbReference type="Proteomes" id="UP000263993">
    <property type="component" value="Unassembled WGS sequence"/>
</dbReference>
<evidence type="ECO:0000313" key="2">
    <source>
        <dbReference type="Proteomes" id="UP000263993"/>
    </source>
</evidence>
<accession>A0A371BCK2</accession>
<evidence type="ECO:0000313" key="1">
    <source>
        <dbReference type="EMBL" id="RDV05304.1"/>
    </source>
</evidence>
<dbReference type="EMBL" id="QRGO01000001">
    <property type="protein sequence ID" value="RDV05304.1"/>
    <property type="molecule type" value="Genomic_DNA"/>
</dbReference>
<proteinExistence type="predicted"/>
<dbReference type="InterPro" id="IPR009003">
    <property type="entry name" value="Peptidase_S1_PA"/>
</dbReference>
<sequence>MSIAGVRVAFLGAVALTLFCDASLGADRHPRLLAKPQRSVPILVPIGCLMSERCGESGFEGTSKGSVVTAKDIARDGVAISDRTSSDPRVYGVNDAAARAAAARYLAQVRNELRKLTPAQLLSRRDRPPGQGIIGPAPPRLRSKTARYLAGNDFFNCKSIFVAMRRAQNISSVKQRSELMWALYQHYIDSCHGDKLESLGGARARIVAFLRRDTLQGHYSLYCLGFNFVGNYVLTARHCLVEPGEVGLMLNRYKPSDPDAFIDIDGPLGGTRALVLGEPDKLYPVRLAAGFEQEKKLFPFAPEKDTFILEIDAPERPGLPAFPVADAAQWDEIAIPAIFPDDAVLSDAVMSGYGARVNDVINGASAVDTSPVCSLVYSRISKRPFVFHGCQTRYGYSGGPILRRGPRGAMTLVGVHTGAVDAKKPIDNWPYAVLFPNYGLRLPPQVMTSAKGEARRQ</sequence>
<dbReference type="SUPFAM" id="SSF50494">
    <property type="entry name" value="Trypsin-like serine proteases"/>
    <property type="match status" value="1"/>
</dbReference>
<dbReference type="AlphaFoldDB" id="A0A371BCK2"/>
<reference evidence="2" key="1">
    <citation type="submission" date="2018-08" db="EMBL/GenBank/DDBJ databases">
        <authorList>
            <person name="Kim S.-J."/>
            <person name="Jung G.-Y."/>
        </authorList>
    </citation>
    <scope>NUCLEOTIDE SEQUENCE [LARGE SCALE GENOMIC DNA]</scope>
    <source>
        <strain evidence="2">GY_H</strain>
    </source>
</reference>
<comment type="caution">
    <text evidence="1">The sequence shown here is derived from an EMBL/GenBank/DDBJ whole genome shotgun (WGS) entry which is preliminary data.</text>
</comment>
<protein>
    <recommendedName>
        <fullName evidence="3">Serine protease</fullName>
    </recommendedName>
</protein>
<gene>
    <name evidence="1" type="ORF">DXH78_12410</name>
</gene>
<dbReference type="RefSeq" id="WP_115517330.1">
    <property type="nucleotide sequence ID" value="NZ_QRGO01000001.1"/>
</dbReference>
<organism evidence="1 2">
    <name type="scientific">Undibacter mobilis</name>
    <dbReference type="NCBI Taxonomy" id="2292256"/>
    <lineage>
        <taxon>Bacteria</taxon>
        <taxon>Pseudomonadati</taxon>
        <taxon>Pseudomonadota</taxon>
        <taxon>Alphaproteobacteria</taxon>
        <taxon>Hyphomicrobiales</taxon>
        <taxon>Nitrobacteraceae</taxon>
        <taxon>Undibacter</taxon>
    </lineage>
</organism>
<keyword evidence="2" id="KW-1185">Reference proteome</keyword>